<dbReference type="SUPFAM" id="SSF50249">
    <property type="entry name" value="Nucleic acid-binding proteins"/>
    <property type="match status" value="1"/>
</dbReference>
<dbReference type="STRING" id="258515.SAMN05192585_10875"/>
<dbReference type="FunFam" id="2.40.50.140:FF:000003">
    <property type="entry name" value="50S ribosomal protein L2"/>
    <property type="match status" value="1"/>
</dbReference>
<dbReference type="InterPro" id="IPR022671">
    <property type="entry name" value="Ribosomal_uL2_CS"/>
</dbReference>
<dbReference type="PANTHER" id="PTHR13691:SF5">
    <property type="entry name" value="LARGE RIBOSOMAL SUBUNIT PROTEIN UL2M"/>
    <property type="match status" value="1"/>
</dbReference>
<reference evidence="11 12" key="1">
    <citation type="submission" date="2016-10" db="EMBL/GenBank/DDBJ databases">
        <authorList>
            <person name="de Groot N.N."/>
        </authorList>
    </citation>
    <scope>NUCLEOTIDE SEQUENCE [LARGE SCALE GENOMIC DNA]</scope>
    <source>
        <strain evidence="11 12">CGMCC 1.5012</strain>
    </source>
</reference>
<dbReference type="RefSeq" id="WP_092638807.1">
    <property type="nucleotide sequence ID" value="NZ_FNID01000008.1"/>
</dbReference>
<evidence type="ECO:0000256" key="3">
    <source>
        <dbReference type="ARBA" id="ARBA00022884"/>
    </source>
</evidence>
<evidence type="ECO:0000313" key="11">
    <source>
        <dbReference type="EMBL" id="SDM96090.1"/>
    </source>
</evidence>
<evidence type="ECO:0000256" key="1">
    <source>
        <dbReference type="ARBA" id="ARBA00005636"/>
    </source>
</evidence>
<evidence type="ECO:0000313" key="12">
    <source>
        <dbReference type="Proteomes" id="UP000199182"/>
    </source>
</evidence>
<dbReference type="InterPro" id="IPR014722">
    <property type="entry name" value="Rib_uL2_dom2"/>
</dbReference>
<dbReference type="InterPro" id="IPR008991">
    <property type="entry name" value="Translation_prot_SH3-like_sf"/>
</dbReference>
<dbReference type="GO" id="GO:0016740">
    <property type="term" value="F:transferase activity"/>
    <property type="evidence" value="ECO:0007669"/>
    <property type="project" value="InterPro"/>
</dbReference>
<dbReference type="PANTHER" id="PTHR13691">
    <property type="entry name" value="RIBOSOMAL PROTEIN L2"/>
    <property type="match status" value="1"/>
</dbReference>
<keyword evidence="5 7" id="KW-0687">Ribonucleoprotein</keyword>
<evidence type="ECO:0000256" key="4">
    <source>
        <dbReference type="ARBA" id="ARBA00022980"/>
    </source>
</evidence>
<comment type="function">
    <text evidence="7">One of the primary rRNA binding proteins. Required for association of the 30S and 50S subunits to form the 70S ribosome, for tRNA binding and peptide bond formation. It has been suggested to have peptidyltransferase activity; this is somewhat controversial. Makes several contacts with the 16S rRNA in the 70S ribosome.</text>
</comment>
<dbReference type="Gene3D" id="4.10.950.10">
    <property type="entry name" value="Ribosomal protein L2, domain 3"/>
    <property type="match status" value="1"/>
</dbReference>
<dbReference type="SMART" id="SM01382">
    <property type="entry name" value="Ribosomal_L2_C"/>
    <property type="match status" value="1"/>
</dbReference>
<feature type="domain" description="Large ribosomal subunit protein uL2 C-terminal" evidence="9">
    <location>
        <begin position="124"/>
        <end position="253"/>
    </location>
</feature>
<dbReference type="GO" id="GO:0002181">
    <property type="term" value="P:cytoplasmic translation"/>
    <property type="evidence" value="ECO:0007669"/>
    <property type="project" value="TreeGrafter"/>
</dbReference>
<dbReference type="HAMAP" id="MF_01320_B">
    <property type="entry name" value="Ribosomal_uL2_B"/>
    <property type="match status" value="1"/>
</dbReference>
<keyword evidence="2 7" id="KW-0699">rRNA-binding</keyword>
<evidence type="ECO:0000256" key="7">
    <source>
        <dbReference type="HAMAP-Rule" id="MF_01320"/>
    </source>
</evidence>
<gene>
    <name evidence="7" type="primary">rplB</name>
    <name evidence="11" type="ORF">SAMN05192585_10875</name>
</gene>
<keyword evidence="3 7" id="KW-0694">RNA-binding</keyword>
<dbReference type="AlphaFoldDB" id="A0A1G9XH90"/>
<evidence type="ECO:0000256" key="5">
    <source>
        <dbReference type="ARBA" id="ARBA00023274"/>
    </source>
</evidence>
<name>A0A1G9XH90_9FIRM</name>
<dbReference type="Gene3D" id="2.30.30.30">
    <property type="match status" value="1"/>
</dbReference>
<dbReference type="PROSITE" id="PS00467">
    <property type="entry name" value="RIBOSOMAL_L2"/>
    <property type="match status" value="1"/>
</dbReference>
<comment type="subunit">
    <text evidence="7">Part of the 50S ribosomal subunit. Forms a bridge to the 30S subunit in the 70S ribosome.</text>
</comment>
<sequence length="277" mass="30330">MAIKSYKPTTAGRRKMTVIDYSVLSKVEPEKSLVTTLKKNSGRNSYGRITVRHRGGGSRRKYRIIDFKRDKIGMPAQVLTLEYDPNRSAHIALLQYEDGEKRYILAPNGLKVGDTVMSGPNADIIPGNALPLANIPVGTFIHNVELYAGKGGQLARAAGIMAQLMAKEGNYAMIRLPSGELRKVPVDCMATIGQVGNIDHENVNYGKAGRKRHMGWRPTVRGSVMNPNDHPHGGGEGKSPIGRPGPVTPWGKPALGYKTRAKHNSSDKFIVKRRNAK</sequence>
<organism evidence="11 12">
    <name type="scientific">Acetanaerobacterium elongatum</name>
    <dbReference type="NCBI Taxonomy" id="258515"/>
    <lineage>
        <taxon>Bacteria</taxon>
        <taxon>Bacillati</taxon>
        <taxon>Bacillota</taxon>
        <taxon>Clostridia</taxon>
        <taxon>Eubacteriales</taxon>
        <taxon>Oscillospiraceae</taxon>
        <taxon>Acetanaerobacterium</taxon>
    </lineage>
</organism>
<comment type="similarity">
    <text evidence="1 7">Belongs to the universal ribosomal protein uL2 family.</text>
</comment>
<keyword evidence="4 7" id="KW-0689">Ribosomal protein</keyword>
<feature type="domain" description="Large ribosomal subunit protein uL2 RNA-binding" evidence="10">
    <location>
        <begin position="42"/>
        <end position="118"/>
    </location>
</feature>
<evidence type="ECO:0000256" key="6">
    <source>
        <dbReference type="ARBA" id="ARBA00035242"/>
    </source>
</evidence>
<dbReference type="GO" id="GO:0015934">
    <property type="term" value="C:large ribosomal subunit"/>
    <property type="evidence" value="ECO:0007669"/>
    <property type="project" value="InterPro"/>
</dbReference>
<dbReference type="SUPFAM" id="SSF50104">
    <property type="entry name" value="Translation proteins SH3-like domain"/>
    <property type="match status" value="1"/>
</dbReference>
<evidence type="ECO:0000259" key="9">
    <source>
        <dbReference type="SMART" id="SM01382"/>
    </source>
</evidence>
<proteinExistence type="inferred from homology"/>
<dbReference type="SMART" id="SM01383">
    <property type="entry name" value="Ribosomal_L2"/>
    <property type="match status" value="1"/>
</dbReference>
<dbReference type="Gene3D" id="2.40.50.140">
    <property type="entry name" value="Nucleic acid-binding proteins"/>
    <property type="match status" value="1"/>
</dbReference>
<dbReference type="Pfam" id="PF00181">
    <property type="entry name" value="Ribosomal_L2_N"/>
    <property type="match status" value="1"/>
</dbReference>
<dbReference type="GO" id="GO:0003735">
    <property type="term" value="F:structural constituent of ribosome"/>
    <property type="evidence" value="ECO:0007669"/>
    <property type="project" value="InterPro"/>
</dbReference>
<dbReference type="InterPro" id="IPR022666">
    <property type="entry name" value="Ribosomal_uL2_RNA-bd_dom"/>
</dbReference>
<dbReference type="InterPro" id="IPR022669">
    <property type="entry name" value="Ribosomal_uL2_C"/>
</dbReference>
<dbReference type="GO" id="GO:0019843">
    <property type="term" value="F:rRNA binding"/>
    <property type="evidence" value="ECO:0007669"/>
    <property type="project" value="UniProtKB-UniRule"/>
</dbReference>
<dbReference type="FunFam" id="2.30.30.30:FF:000001">
    <property type="entry name" value="50S ribosomal protein L2"/>
    <property type="match status" value="1"/>
</dbReference>
<evidence type="ECO:0000256" key="8">
    <source>
        <dbReference type="SAM" id="MobiDB-lite"/>
    </source>
</evidence>
<dbReference type="InterPro" id="IPR014726">
    <property type="entry name" value="Ribosomal_uL2_dom3"/>
</dbReference>
<accession>A0A1G9XH90</accession>
<evidence type="ECO:0000256" key="2">
    <source>
        <dbReference type="ARBA" id="ARBA00022730"/>
    </source>
</evidence>
<dbReference type="PIRSF" id="PIRSF002158">
    <property type="entry name" value="Ribosomal_L2"/>
    <property type="match status" value="1"/>
</dbReference>
<dbReference type="FunFam" id="4.10.950.10:FF:000001">
    <property type="entry name" value="50S ribosomal protein L2"/>
    <property type="match status" value="1"/>
</dbReference>
<dbReference type="Pfam" id="PF03947">
    <property type="entry name" value="Ribosomal_L2_C"/>
    <property type="match status" value="1"/>
</dbReference>
<feature type="region of interest" description="Disordered" evidence="8">
    <location>
        <begin position="223"/>
        <end position="277"/>
    </location>
</feature>
<dbReference type="EMBL" id="FNID01000008">
    <property type="protein sequence ID" value="SDM96090.1"/>
    <property type="molecule type" value="Genomic_DNA"/>
</dbReference>
<evidence type="ECO:0000259" key="10">
    <source>
        <dbReference type="SMART" id="SM01383"/>
    </source>
</evidence>
<dbReference type="InterPro" id="IPR005880">
    <property type="entry name" value="Ribosomal_uL2_bac/org-type"/>
</dbReference>
<keyword evidence="12" id="KW-1185">Reference proteome</keyword>
<dbReference type="OrthoDB" id="9778722at2"/>
<dbReference type="InterPro" id="IPR002171">
    <property type="entry name" value="Ribosomal_uL2"/>
</dbReference>
<protein>
    <recommendedName>
        <fullName evidence="6 7">Large ribosomal subunit protein uL2</fullName>
    </recommendedName>
</protein>
<dbReference type="Proteomes" id="UP000199182">
    <property type="component" value="Unassembled WGS sequence"/>
</dbReference>
<dbReference type="NCBIfam" id="TIGR01171">
    <property type="entry name" value="rplB_bact"/>
    <property type="match status" value="1"/>
</dbReference>
<dbReference type="InterPro" id="IPR012340">
    <property type="entry name" value="NA-bd_OB-fold"/>
</dbReference>